<dbReference type="PANTHER" id="PTHR46766">
    <property type="entry name" value="GLUTAMINE-RICH PROTEIN 2"/>
    <property type="match status" value="1"/>
</dbReference>
<dbReference type="InterPro" id="IPR038332">
    <property type="entry name" value="PPE_sf"/>
</dbReference>
<dbReference type="Proteomes" id="UP000193040">
    <property type="component" value="Unassembled WGS sequence"/>
</dbReference>
<dbReference type="AlphaFoldDB" id="A0A1X0XYV3"/>
<dbReference type="InterPro" id="IPR000030">
    <property type="entry name" value="PPE_dom"/>
</dbReference>
<evidence type="ECO:0000256" key="2">
    <source>
        <dbReference type="SAM" id="MobiDB-lite"/>
    </source>
</evidence>
<evidence type="ECO:0000256" key="1">
    <source>
        <dbReference type="ARBA" id="ARBA00010652"/>
    </source>
</evidence>
<dbReference type="PANTHER" id="PTHR46766:SF1">
    <property type="entry name" value="GLUTAMINE-RICH PROTEIN 2"/>
    <property type="match status" value="1"/>
</dbReference>
<dbReference type="SUPFAM" id="SSF140459">
    <property type="entry name" value="PE/PPE dimer-like"/>
    <property type="match status" value="1"/>
</dbReference>
<evidence type="ECO:0008006" key="7">
    <source>
        <dbReference type="Google" id="ProtNLM"/>
    </source>
</evidence>
<evidence type="ECO:0000259" key="4">
    <source>
        <dbReference type="Pfam" id="PF12484"/>
    </source>
</evidence>
<feature type="region of interest" description="Disordered" evidence="2">
    <location>
        <begin position="404"/>
        <end position="434"/>
    </location>
</feature>
<comment type="caution">
    <text evidence="5">The sequence shown here is derived from an EMBL/GenBank/DDBJ whole genome shotgun (WGS) entry which is preliminary data.</text>
</comment>
<keyword evidence="6" id="KW-1185">Reference proteome</keyword>
<name>A0A1X0XYV3_MYCSI</name>
<evidence type="ECO:0000313" key="6">
    <source>
        <dbReference type="Proteomes" id="UP000193040"/>
    </source>
</evidence>
<dbReference type="GO" id="GO:0052572">
    <property type="term" value="P:response to host immune response"/>
    <property type="evidence" value="ECO:0007669"/>
    <property type="project" value="TreeGrafter"/>
</dbReference>
<reference evidence="5 6" key="1">
    <citation type="submission" date="2017-03" db="EMBL/GenBank/DDBJ databases">
        <title>Genomic insights into Mycobacterium simiae human colonization.</title>
        <authorList>
            <person name="Steffani J.L."/>
            <person name="Brunck M.E."/>
            <person name="Cruz E."/>
            <person name="Montiel R."/>
            <person name="Barona F."/>
        </authorList>
    </citation>
    <scope>NUCLEOTIDE SEQUENCE [LARGE SCALE GENOMIC DNA]</scope>
    <source>
        <strain evidence="5 6">MsiGto</strain>
    </source>
</reference>
<proteinExistence type="inferred from homology"/>
<dbReference type="InterPro" id="IPR022171">
    <property type="entry name" value="PPE_C"/>
</dbReference>
<gene>
    <name evidence="5" type="ORF">B5M45_21030</name>
</gene>
<accession>A0A1X0XYV3</accession>
<dbReference type="Pfam" id="PF12484">
    <property type="entry name" value="PPE-SVP"/>
    <property type="match status" value="1"/>
</dbReference>
<feature type="domain" description="PPE" evidence="3">
    <location>
        <begin position="71"/>
        <end position="225"/>
    </location>
</feature>
<evidence type="ECO:0000313" key="5">
    <source>
        <dbReference type="EMBL" id="ORJ58054.1"/>
    </source>
</evidence>
<dbReference type="Pfam" id="PF00823">
    <property type="entry name" value="PPE"/>
    <property type="match status" value="1"/>
</dbReference>
<dbReference type="EMBL" id="MZZM01000025">
    <property type="protein sequence ID" value="ORJ58054.1"/>
    <property type="molecule type" value="Genomic_DNA"/>
</dbReference>
<evidence type="ECO:0000259" key="3">
    <source>
        <dbReference type="Pfam" id="PF00823"/>
    </source>
</evidence>
<dbReference type="STRING" id="1784.VC42_25335"/>
<feature type="domain" description="PPE family C-terminal" evidence="4">
    <location>
        <begin position="342"/>
        <end position="413"/>
    </location>
</feature>
<organism evidence="5 6">
    <name type="scientific">Mycobacterium simiae</name>
    <name type="common">Mycobacterium habana</name>
    <dbReference type="NCBI Taxonomy" id="1784"/>
    <lineage>
        <taxon>Bacteria</taxon>
        <taxon>Bacillati</taxon>
        <taxon>Actinomycetota</taxon>
        <taxon>Actinomycetes</taxon>
        <taxon>Mycobacteriales</taxon>
        <taxon>Mycobacteriaceae</taxon>
        <taxon>Mycobacterium</taxon>
        <taxon>Mycobacterium simiae complex</taxon>
    </lineage>
</organism>
<dbReference type="Gene3D" id="1.20.1260.20">
    <property type="entry name" value="PPE superfamily"/>
    <property type="match status" value="1"/>
</dbReference>
<protein>
    <recommendedName>
        <fullName evidence="7">PPE family protein</fullName>
    </recommendedName>
</protein>
<sequence length="470" mass="48320">MERSSIRSLSARPRRPANFRFSSRRTTSIPPTTTGCSTVRWNRTNCTTTYLRAAEHCRWMASPVPVPIGSIGSARIYAGPGAGPMLCAATAWDALATELYSAATDYSSAVTGLSAGPWRGPAAQAMAATVTIHIAWLTATAGLAELTAGQARSAARAFGTVFAMTVPPQVVAANRSLWASLVAGNVFGQNTPAIATADAQYAEMWAQDVTAMYEYAAASARASTLAPFASPPATTGAGTLARQTIAATATGSASPTTGLATVLQNLGLSSPLNYLSPANTAMGATGLVNAYAASESSSQARNEIMRVGHEISGTEDQILGRMDQVGVPRLGTDTTGGPATVSAVKGMAGTVGGLSVPPAWTAAPAMHARVIPLSAAPLGAAEDALAVGRESLLDHLAVLATTTAGGRVAGPRPKPSSVSAGARHEMRPHGGRSGSFATLTADLYELARLHELGILTHQEFARQKRRLLGE</sequence>
<comment type="similarity">
    <text evidence="1">Belongs to the mycobacterial PPE family.</text>
</comment>